<keyword evidence="4" id="KW-1185">Reference proteome</keyword>
<feature type="region of interest" description="Disordered" evidence="1">
    <location>
        <begin position="1"/>
        <end position="53"/>
    </location>
</feature>
<dbReference type="Gene3D" id="2.10.50.10">
    <property type="entry name" value="Tumor Necrosis Factor Receptor, subunit A, domain 2"/>
    <property type="match status" value="1"/>
</dbReference>
<dbReference type="VEuPathDB" id="ToxoDB:EMWEY_00047070"/>
<feature type="domain" description="Tyrosine-protein kinase ephrin type A/B receptor-like" evidence="2">
    <location>
        <begin position="270"/>
        <end position="310"/>
    </location>
</feature>
<reference evidence="3" key="1">
    <citation type="submission" date="2013-10" db="EMBL/GenBank/DDBJ databases">
        <title>Genomic analysis of the causative agents of coccidiosis in chickens.</title>
        <authorList>
            <person name="Reid A.J."/>
            <person name="Blake D."/>
            <person name="Billington K."/>
            <person name="Browne H."/>
            <person name="Dunn M."/>
            <person name="Hung S."/>
            <person name="Kawahara F."/>
            <person name="Miranda-Saavedra D."/>
            <person name="Mourier T."/>
            <person name="Nagra H."/>
            <person name="Otto T.D."/>
            <person name="Rawlings N."/>
            <person name="Sanchez A."/>
            <person name="Sanders M."/>
            <person name="Subramaniam C."/>
            <person name="Tay Y."/>
            <person name="Dear P."/>
            <person name="Doerig C."/>
            <person name="Gruber A."/>
            <person name="Parkinson J."/>
            <person name="Shirley M."/>
            <person name="Wan K.L."/>
            <person name="Berriman M."/>
            <person name="Tomley F."/>
            <person name="Pain A."/>
        </authorList>
    </citation>
    <scope>NUCLEOTIDE SEQUENCE [LARGE SCALE GENOMIC DNA]</scope>
    <source>
        <strain evidence="3">Weybridge</strain>
    </source>
</reference>
<feature type="compositionally biased region" description="Low complexity" evidence="1">
    <location>
        <begin position="1"/>
        <end position="12"/>
    </location>
</feature>
<dbReference type="SUPFAM" id="SSF57184">
    <property type="entry name" value="Growth factor receptor domain"/>
    <property type="match status" value="1"/>
</dbReference>
<evidence type="ECO:0000256" key="1">
    <source>
        <dbReference type="SAM" id="MobiDB-lite"/>
    </source>
</evidence>
<proteinExistence type="predicted"/>
<accession>U6LYM4</accession>
<gene>
    <name evidence="3" type="ORF">EMWEY_00047070</name>
</gene>
<evidence type="ECO:0000313" key="4">
    <source>
        <dbReference type="Proteomes" id="UP000030763"/>
    </source>
</evidence>
<dbReference type="Pfam" id="PF07699">
    <property type="entry name" value="Ephrin_rec_like"/>
    <property type="match status" value="1"/>
</dbReference>
<dbReference type="SMART" id="SM01411">
    <property type="entry name" value="Ephrin_rec_like"/>
    <property type="match status" value="1"/>
</dbReference>
<dbReference type="InterPro" id="IPR011641">
    <property type="entry name" value="Tyr-kin_ephrin_A/B_rcpt-like"/>
</dbReference>
<dbReference type="AlphaFoldDB" id="U6LYM4"/>
<dbReference type="InterPro" id="IPR009030">
    <property type="entry name" value="Growth_fac_rcpt_cys_sf"/>
</dbReference>
<sequence>MPLLSPCSLACLPRDRPTEETATEDKEETGDKEDITIGDKEETGDNKDTGNKEKKDYTPWGIYDCYIADKEGDRIIHIEINAQKKVSSFIKEIIYAGQEGKNRLNKPIHIVAFKYKGQTLLFVVQEGKVTIDLIVPTGEGEADYHSSTEETAGLRLGSPTSAFLVEEVHHKNNVYVLKDIILMNKILNKDVYLVLQDTVSNTGCLGTRCPANSSTTVVGATTAEERKCACNPGYIYSKELDSCILAGEGTFSPGGYKAVALPEYAGIGDEQVCVPCGYNRYKETVSADKCLPCPPNSYSSSYSPTSKKDCDLCLPGFYETESEEYLCGQCPPDYICVGSQPPVASLVVYAGIKKPCPEHSNTLEGRVQNDHPYKCL</sequence>
<dbReference type="GeneID" id="25338693"/>
<evidence type="ECO:0000259" key="2">
    <source>
        <dbReference type="Pfam" id="PF07699"/>
    </source>
</evidence>
<organism evidence="3 4">
    <name type="scientific">Eimeria maxima</name>
    <name type="common">Coccidian parasite</name>
    <dbReference type="NCBI Taxonomy" id="5804"/>
    <lineage>
        <taxon>Eukaryota</taxon>
        <taxon>Sar</taxon>
        <taxon>Alveolata</taxon>
        <taxon>Apicomplexa</taxon>
        <taxon>Conoidasida</taxon>
        <taxon>Coccidia</taxon>
        <taxon>Eucoccidiorida</taxon>
        <taxon>Eimeriorina</taxon>
        <taxon>Eimeriidae</taxon>
        <taxon>Eimeria</taxon>
    </lineage>
</organism>
<evidence type="ECO:0000313" key="3">
    <source>
        <dbReference type="EMBL" id="CDJ55978.1"/>
    </source>
</evidence>
<dbReference type="OrthoDB" id="347275at2759"/>
<reference evidence="3" key="2">
    <citation type="submission" date="2013-10" db="EMBL/GenBank/DDBJ databases">
        <authorList>
            <person name="Aslett M."/>
        </authorList>
    </citation>
    <scope>NUCLEOTIDE SEQUENCE [LARGE SCALE GENOMIC DNA]</scope>
    <source>
        <strain evidence="3">Weybridge</strain>
    </source>
</reference>
<dbReference type="EMBL" id="HG718750">
    <property type="protein sequence ID" value="CDJ55978.1"/>
    <property type="molecule type" value="Genomic_DNA"/>
</dbReference>
<feature type="compositionally biased region" description="Acidic residues" evidence="1">
    <location>
        <begin position="21"/>
        <end position="31"/>
    </location>
</feature>
<dbReference type="RefSeq" id="XP_013332628.1">
    <property type="nucleotide sequence ID" value="XM_013477174.1"/>
</dbReference>
<protein>
    <recommendedName>
        <fullName evidence="2">Tyrosine-protein kinase ephrin type A/B receptor-like domain-containing protein</fullName>
    </recommendedName>
</protein>
<name>U6LYM4_EIMMA</name>
<dbReference type="Proteomes" id="UP000030763">
    <property type="component" value="Unassembled WGS sequence"/>
</dbReference>
<feature type="compositionally biased region" description="Basic and acidic residues" evidence="1">
    <location>
        <begin position="32"/>
        <end position="53"/>
    </location>
</feature>